<dbReference type="Pfam" id="PF12728">
    <property type="entry name" value="HTH_17"/>
    <property type="match status" value="1"/>
</dbReference>
<accession>A0A975P819</accession>
<evidence type="ECO:0000313" key="3">
    <source>
        <dbReference type="Proteomes" id="UP000679352"/>
    </source>
</evidence>
<proteinExistence type="predicted"/>
<dbReference type="InterPro" id="IPR041657">
    <property type="entry name" value="HTH_17"/>
</dbReference>
<dbReference type="AlphaFoldDB" id="A0A975P819"/>
<name>A0A975P819_9RHOB</name>
<evidence type="ECO:0000259" key="1">
    <source>
        <dbReference type="Pfam" id="PF12728"/>
    </source>
</evidence>
<gene>
    <name evidence="2" type="ORF">KM031_02125</name>
</gene>
<sequence length="78" mass="8920">MQEIIERLDRIEAMLAQGAREYLDNDAAASFLGLQPNTLEVWRSQATGPAFVRVGRKVMYAVADLREWMEARRQKPLA</sequence>
<protein>
    <submittedName>
        <fullName evidence="2">Helix-turn-helix domain-containing protein</fullName>
    </submittedName>
</protein>
<organism evidence="2 3">
    <name type="scientific">Gemmobacter fulvus</name>
    <dbReference type="NCBI Taxonomy" id="2840474"/>
    <lineage>
        <taxon>Bacteria</taxon>
        <taxon>Pseudomonadati</taxon>
        <taxon>Pseudomonadota</taxon>
        <taxon>Alphaproteobacteria</taxon>
        <taxon>Rhodobacterales</taxon>
        <taxon>Paracoccaceae</taxon>
        <taxon>Gemmobacter</taxon>
    </lineage>
</organism>
<dbReference type="RefSeq" id="WP_215504020.1">
    <property type="nucleotide sequence ID" value="NZ_CP076361.1"/>
</dbReference>
<keyword evidence="3" id="KW-1185">Reference proteome</keyword>
<feature type="domain" description="Helix-turn-helix" evidence="1">
    <location>
        <begin position="22"/>
        <end position="73"/>
    </location>
</feature>
<evidence type="ECO:0000313" key="2">
    <source>
        <dbReference type="EMBL" id="QWK90733.1"/>
    </source>
</evidence>
<dbReference type="EMBL" id="CP076361">
    <property type="protein sequence ID" value="QWK90733.1"/>
    <property type="molecule type" value="Genomic_DNA"/>
</dbReference>
<dbReference type="Proteomes" id="UP000679352">
    <property type="component" value="Chromosome"/>
</dbReference>
<reference evidence="2" key="1">
    <citation type="submission" date="2021-06" db="EMBL/GenBank/DDBJ databases">
        <title>Direct submission.</title>
        <authorList>
            <person name="Lee C.-S."/>
            <person name="Jin L."/>
        </authorList>
    </citation>
    <scope>NUCLEOTIDE SEQUENCE</scope>
    <source>
        <strain evidence="2">Con5</strain>
    </source>
</reference>
<dbReference type="InterPro" id="IPR009061">
    <property type="entry name" value="DNA-bd_dom_put_sf"/>
</dbReference>
<dbReference type="SUPFAM" id="SSF46955">
    <property type="entry name" value="Putative DNA-binding domain"/>
    <property type="match status" value="1"/>
</dbReference>
<dbReference type="KEGG" id="gfu:KM031_02125"/>